<proteinExistence type="inferred from homology"/>
<gene>
    <name evidence="14" type="ORF">HNR12_004331</name>
</gene>
<dbReference type="PIRSF" id="PIRSF000267">
    <property type="entry name" value="Cyt_oxidse_sub2"/>
    <property type="match status" value="1"/>
</dbReference>
<comment type="caution">
    <text evidence="14">The sequence shown here is derived from an EMBL/GenBank/DDBJ whole genome shotgun (WGS) entry which is preliminary data.</text>
</comment>
<evidence type="ECO:0000256" key="2">
    <source>
        <dbReference type="ARBA" id="ARBA00007543"/>
    </source>
</evidence>
<keyword evidence="15" id="KW-1185">Reference proteome</keyword>
<feature type="transmembrane region" description="Helical" evidence="13">
    <location>
        <begin position="249"/>
        <end position="270"/>
    </location>
</feature>
<keyword evidence="11 13" id="KW-0472">Membrane</keyword>
<keyword evidence="3" id="KW-0813">Transport</keyword>
<protein>
    <submittedName>
        <fullName evidence="14">Cytochrome d ubiquinol oxidase subunit II</fullName>
        <ecNumber evidence="14">1.10.3.-</ecNumber>
    </submittedName>
</protein>
<evidence type="ECO:0000256" key="11">
    <source>
        <dbReference type="ARBA" id="ARBA00023136"/>
    </source>
</evidence>
<evidence type="ECO:0000256" key="8">
    <source>
        <dbReference type="ARBA" id="ARBA00022982"/>
    </source>
</evidence>
<feature type="transmembrane region" description="Helical" evidence="13">
    <location>
        <begin position="195"/>
        <end position="217"/>
    </location>
</feature>
<dbReference type="EMBL" id="JACCFO010000001">
    <property type="protein sequence ID" value="NYI98054.1"/>
    <property type="molecule type" value="Genomic_DNA"/>
</dbReference>
<keyword evidence="7" id="KW-0479">Metal-binding</keyword>
<dbReference type="GO" id="GO:0009055">
    <property type="term" value="F:electron transfer activity"/>
    <property type="evidence" value="ECO:0007669"/>
    <property type="project" value="TreeGrafter"/>
</dbReference>
<dbReference type="GO" id="GO:0070069">
    <property type="term" value="C:cytochrome complex"/>
    <property type="evidence" value="ECO:0007669"/>
    <property type="project" value="TreeGrafter"/>
</dbReference>
<reference evidence="14 15" key="1">
    <citation type="submission" date="2020-07" db="EMBL/GenBank/DDBJ databases">
        <title>Sequencing the genomes of 1000 actinobacteria strains.</title>
        <authorList>
            <person name="Klenk H.-P."/>
        </authorList>
    </citation>
    <scope>NUCLEOTIDE SEQUENCE [LARGE SCALE GENOMIC DNA]</scope>
    <source>
        <strain evidence="14 15">DSM 45927</strain>
    </source>
</reference>
<name>A0A853BT17_9ACTN</name>
<evidence type="ECO:0000256" key="3">
    <source>
        <dbReference type="ARBA" id="ARBA00022448"/>
    </source>
</evidence>
<evidence type="ECO:0000256" key="4">
    <source>
        <dbReference type="ARBA" id="ARBA00022475"/>
    </source>
</evidence>
<dbReference type="PANTHER" id="PTHR43141:SF5">
    <property type="entry name" value="CYTOCHROME BD-I UBIQUINOL OXIDASE SUBUNIT 2"/>
    <property type="match status" value="1"/>
</dbReference>
<dbReference type="InterPro" id="IPR003317">
    <property type="entry name" value="Cyt-d_oxidase_su2"/>
</dbReference>
<accession>A0A853BT17</accession>
<comment type="subcellular location">
    <subcellularLocation>
        <location evidence="1">Cell membrane</location>
        <topology evidence="1">Multi-pass membrane protein</topology>
    </subcellularLocation>
</comment>
<dbReference type="GO" id="GO:0016682">
    <property type="term" value="F:oxidoreductase activity, acting on diphenols and related substances as donors, oxygen as acceptor"/>
    <property type="evidence" value="ECO:0007669"/>
    <property type="project" value="TreeGrafter"/>
</dbReference>
<feature type="transmembrane region" description="Helical" evidence="13">
    <location>
        <begin position="83"/>
        <end position="103"/>
    </location>
</feature>
<evidence type="ECO:0000256" key="6">
    <source>
        <dbReference type="ARBA" id="ARBA00022692"/>
    </source>
</evidence>
<sequence>MELLPLVWFIAIAVLWVGYLVLEGFDFGVGMLLPVIGKDNTDRRVMINAIGPVWDGNEVWLITAVGAMFAAFPAWYASVFSGFYLPVLVILVALIVRGVAFEYRGKGDTARWRAWWDRAIVFGSAAPAVLWGLILANIVRGVPMDADGIVSAGPADLLSPYAVLGGLTTLTLFALHGAVFLTLKTAGPVRARARAAALRSAVVAVPAAVAFLAWTQLAYGAAWTWPVAAVAAAALVAAVPLVAGGREGWSFTATALTIGATAVVLFGSLFPDVLPSTTDPAHSLTIANASSADYALTVMTWVAVVFLPLVIAYQAWSYWVFRKRVSREHIEPAPAYGGSHTAPGTAADAGAGAAG</sequence>
<evidence type="ECO:0000256" key="9">
    <source>
        <dbReference type="ARBA" id="ARBA00022989"/>
    </source>
</evidence>
<dbReference type="Proteomes" id="UP000575985">
    <property type="component" value="Unassembled WGS sequence"/>
</dbReference>
<keyword evidence="9 13" id="KW-1133">Transmembrane helix</keyword>
<keyword evidence="4" id="KW-1003">Cell membrane</keyword>
<dbReference type="EC" id="1.10.3.-" evidence="14"/>
<evidence type="ECO:0000256" key="1">
    <source>
        <dbReference type="ARBA" id="ARBA00004651"/>
    </source>
</evidence>
<feature type="transmembrane region" description="Helical" evidence="13">
    <location>
        <begin position="223"/>
        <end position="242"/>
    </location>
</feature>
<keyword evidence="8" id="KW-0249">Electron transport</keyword>
<evidence type="ECO:0000313" key="15">
    <source>
        <dbReference type="Proteomes" id="UP000575985"/>
    </source>
</evidence>
<dbReference type="GO" id="GO:0019646">
    <property type="term" value="P:aerobic electron transport chain"/>
    <property type="evidence" value="ECO:0007669"/>
    <property type="project" value="TreeGrafter"/>
</dbReference>
<evidence type="ECO:0000256" key="13">
    <source>
        <dbReference type="SAM" id="Phobius"/>
    </source>
</evidence>
<feature type="transmembrane region" description="Helical" evidence="13">
    <location>
        <begin position="6"/>
        <end position="37"/>
    </location>
</feature>
<keyword evidence="5" id="KW-0349">Heme</keyword>
<feature type="region of interest" description="Disordered" evidence="12">
    <location>
        <begin position="333"/>
        <end position="355"/>
    </location>
</feature>
<dbReference type="GO" id="GO:0005886">
    <property type="term" value="C:plasma membrane"/>
    <property type="evidence" value="ECO:0007669"/>
    <property type="project" value="UniProtKB-SubCell"/>
</dbReference>
<organism evidence="14 15">
    <name type="scientific">Streptomonospora nanhaiensis</name>
    <dbReference type="NCBI Taxonomy" id="1323731"/>
    <lineage>
        <taxon>Bacteria</taxon>
        <taxon>Bacillati</taxon>
        <taxon>Actinomycetota</taxon>
        <taxon>Actinomycetes</taxon>
        <taxon>Streptosporangiales</taxon>
        <taxon>Nocardiopsidaceae</taxon>
        <taxon>Streptomonospora</taxon>
    </lineage>
</organism>
<keyword evidence="10" id="KW-0408">Iron</keyword>
<dbReference type="NCBIfam" id="TIGR00203">
    <property type="entry name" value="cydB"/>
    <property type="match status" value="1"/>
</dbReference>
<evidence type="ECO:0000256" key="12">
    <source>
        <dbReference type="SAM" id="MobiDB-lite"/>
    </source>
</evidence>
<evidence type="ECO:0000256" key="10">
    <source>
        <dbReference type="ARBA" id="ARBA00023004"/>
    </source>
</evidence>
<keyword evidence="6 13" id="KW-0812">Transmembrane</keyword>
<feature type="transmembrane region" description="Helical" evidence="13">
    <location>
        <begin position="158"/>
        <end position="183"/>
    </location>
</feature>
<keyword evidence="14" id="KW-0560">Oxidoreductase</keyword>
<evidence type="ECO:0000256" key="5">
    <source>
        <dbReference type="ARBA" id="ARBA00022617"/>
    </source>
</evidence>
<evidence type="ECO:0000313" key="14">
    <source>
        <dbReference type="EMBL" id="NYI98054.1"/>
    </source>
</evidence>
<dbReference type="RefSeq" id="WP_179769272.1">
    <property type="nucleotide sequence ID" value="NZ_JACCFO010000001.1"/>
</dbReference>
<dbReference type="GO" id="GO:0046872">
    <property type="term" value="F:metal ion binding"/>
    <property type="evidence" value="ECO:0007669"/>
    <property type="project" value="UniProtKB-KW"/>
</dbReference>
<feature type="transmembrane region" description="Helical" evidence="13">
    <location>
        <begin position="115"/>
        <end position="138"/>
    </location>
</feature>
<feature type="compositionally biased region" description="Low complexity" evidence="12">
    <location>
        <begin position="342"/>
        <end position="355"/>
    </location>
</feature>
<dbReference type="Pfam" id="PF02322">
    <property type="entry name" value="Cyt_bd_oxida_II"/>
    <property type="match status" value="1"/>
</dbReference>
<dbReference type="AlphaFoldDB" id="A0A853BT17"/>
<evidence type="ECO:0000256" key="7">
    <source>
        <dbReference type="ARBA" id="ARBA00022723"/>
    </source>
</evidence>
<comment type="similarity">
    <text evidence="2">Belongs to the cytochrome ubiquinol oxidase subunit 2 family.</text>
</comment>
<feature type="transmembrane region" description="Helical" evidence="13">
    <location>
        <begin position="298"/>
        <end position="321"/>
    </location>
</feature>
<dbReference type="PANTHER" id="PTHR43141">
    <property type="entry name" value="CYTOCHROME BD2 SUBUNIT II"/>
    <property type="match status" value="1"/>
</dbReference>